<dbReference type="InterPro" id="IPR008962">
    <property type="entry name" value="PapD-like_sf"/>
</dbReference>
<dbReference type="OrthoDB" id="264603at2759"/>
<evidence type="ECO:0000256" key="5">
    <source>
        <dbReference type="ARBA" id="ARBA00023136"/>
    </source>
</evidence>
<protein>
    <submittedName>
        <fullName evidence="10">DEBR0S5_08394g1_1</fullName>
    </submittedName>
</protein>
<dbReference type="KEGG" id="bbrx:BRETT_000369"/>
<evidence type="ECO:0000256" key="4">
    <source>
        <dbReference type="ARBA" id="ARBA00022989"/>
    </source>
</evidence>
<dbReference type="EMBL" id="CABFWN010000005">
    <property type="protein sequence ID" value="VUG19658.1"/>
    <property type="molecule type" value="Genomic_DNA"/>
</dbReference>
<keyword evidence="11" id="KW-1185">Reference proteome</keyword>
<dbReference type="GO" id="GO:0090158">
    <property type="term" value="P:endoplasmic reticulum membrane organization"/>
    <property type="evidence" value="ECO:0007669"/>
    <property type="project" value="TreeGrafter"/>
</dbReference>
<dbReference type="GO" id="GO:0061817">
    <property type="term" value="P:endoplasmic reticulum-plasma membrane tethering"/>
    <property type="evidence" value="ECO:0007669"/>
    <property type="project" value="TreeGrafter"/>
</dbReference>
<accession>A0A7D9CZM9</accession>
<sequence>MQISPKLLEFQAPFTEVQTQDVTVTNDTNEYIAFKVKTTAPKLYCVRPNASTIAPEESVKVHIILQGLEQEPAVGTKCKDKFLFVSVPCDASVSPRSVSKTWPQLQKAAGGTSKGIKMKVSFNYDNAINPIEEEKTSQISNGAAVTSSAVKGATESTTTARNVGKVADDEPKSTGSKLDDTEKSEVAATEPPVVAPKSGGSINSYVALLLLVLLVYVVIKFAL</sequence>
<comment type="subcellular location">
    <subcellularLocation>
        <location evidence="1">Membrane</location>
        <topology evidence="1">Single-pass type IV membrane protein</topology>
    </subcellularLocation>
</comment>
<feature type="compositionally biased region" description="Polar residues" evidence="6">
    <location>
        <begin position="148"/>
        <end position="161"/>
    </location>
</feature>
<evidence type="ECO:0000256" key="2">
    <source>
        <dbReference type="ARBA" id="ARBA00008932"/>
    </source>
</evidence>
<evidence type="ECO:0000256" key="3">
    <source>
        <dbReference type="ARBA" id="ARBA00022692"/>
    </source>
</evidence>
<dbReference type="PANTHER" id="PTHR10809:SF6">
    <property type="entry name" value="AT11025P-RELATED"/>
    <property type="match status" value="1"/>
</dbReference>
<dbReference type="Proteomes" id="UP000663131">
    <property type="component" value="Chromosome 8"/>
</dbReference>
<feature type="domain" description="MSP" evidence="8">
    <location>
        <begin position="1"/>
        <end position="123"/>
    </location>
</feature>
<evidence type="ECO:0000256" key="7">
    <source>
        <dbReference type="SAM" id="Phobius"/>
    </source>
</evidence>
<dbReference type="InterPro" id="IPR013783">
    <property type="entry name" value="Ig-like_fold"/>
</dbReference>
<dbReference type="PANTHER" id="PTHR10809">
    <property type="entry name" value="VESICLE-ASSOCIATED MEMBRANE PROTEIN-ASSOCIATED PROTEIN"/>
    <property type="match status" value="1"/>
</dbReference>
<name>A0A7D9CZM9_DEKBR</name>
<keyword evidence="4 7" id="KW-1133">Transmembrane helix</keyword>
<keyword evidence="3 7" id="KW-0812">Transmembrane</keyword>
<evidence type="ECO:0000313" key="10">
    <source>
        <dbReference type="EMBL" id="VUG19658.1"/>
    </source>
</evidence>
<proteinExistence type="inferred from homology"/>
<dbReference type="AlphaFoldDB" id="A0A7D9CZM9"/>
<dbReference type="InterPro" id="IPR016763">
    <property type="entry name" value="VAP"/>
</dbReference>
<feature type="transmembrane region" description="Helical" evidence="7">
    <location>
        <begin position="202"/>
        <end position="219"/>
    </location>
</feature>
<dbReference type="GO" id="GO:0033149">
    <property type="term" value="F:FFAT motif binding"/>
    <property type="evidence" value="ECO:0007669"/>
    <property type="project" value="TreeGrafter"/>
</dbReference>
<dbReference type="SUPFAM" id="SSF49354">
    <property type="entry name" value="PapD-like"/>
    <property type="match status" value="1"/>
</dbReference>
<keyword evidence="5 7" id="KW-0472">Membrane</keyword>
<evidence type="ECO:0000256" key="6">
    <source>
        <dbReference type="SAM" id="MobiDB-lite"/>
    </source>
</evidence>
<comment type="similarity">
    <text evidence="2">Belongs to the VAMP-associated protein (VAP) (TC 9.B.17) family.</text>
</comment>
<evidence type="ECO:0000313" key="11">
    <source>
        <dbReference type="Proteomes" id="UP000478008"/>
    </source>
</evidence>
<evidence type="ECO:0000259" key="8">
    <source>
        <dbReference type="PROSITE" id="PS50202"/>
    </source>
</evidence>
<dbReference type="Pfam" id="PF00635">
    <property type="entry name" value="Motile_Sperm"/>
    <property type="match status" value="1"/>
</dbReference>
<dbReference type="RefSeq" id="XP_041137151.1">
    <property type="nucleotide sequence ID" value="XM_041278937.1"/>
</dbReference>
<dbReference type="Proteomes" id="UP000478008">
    <property type="component" value="Unassembled WGS sequence"/>
</dbReference>
<reference evidence="10 11" key="1">
    <citation type="submission" date="2019-07" db="EMBL/GenBank/DDBJ databases">
        <authorList>
            <person name="Friedrich A."/>
            <person name="Schacherer J."/>
        </authorList>
    </citation>
    <scope>NUCLEOTIDE SEQUENCE [LARGE SCALE GENOMIC DNA]</scope>
</reference>
<feature type="region of interest" description="Disordered" evidence="6">
    <location>
        <begin position="148"/>
        <end position="194"/>
    </location>
</feature>
<dbReference type="PROSITE" id="PS50202">
    <property type="entry name" value="MSP"/>
    <property type="match status" value="1"/>
</dbReference>
<dbReference type="EMBL" id="CP063136">
    <property type="protein sequence ID" value="QOU20658.1"/>
    <property type="molecule type" value="Genomic_DNA"/>
</dbReference>
<organism evidence="10 11">
    <name type="scientific">Dekkera bruxellensis</name>
    <name type="common">Brettanomyces custersii</name>
    <dbReference type="NCBI Taxonomy" id="5007"/>
    <lineage>
        <taxon>Eukaryota</taxon>
        <taxon>Fungi</taxon>
        <taxon>Dikarya</taxon>
        <taxon>Ascomycota</taxon>
        <taxon>Saccharomycotina</taxon>
        <taxon>Pichiomycetes</taxon>
        <taxon>Pichiales</taxon>
        <taxon>Pichiaceae</taxon>
        <taxon>Brettanomyces</taxon>
    </lineage>
</organism>
<dbReference type="Gene3D" id="2.60.40.10">
    <property type="entry name" value="Immunoglobulins"/>
    <property type="match status" value="1"/>
</dbReference>
<dbReference type="GeneID" id="64572294"/>
<reference evidence="9" key="2">
    <citation type="submission" date="2020-10" db="EMBL/GenBank/DDBJ databases">
        <authorList>
            <person name="Palmer J.M."/>
        </authorList>
    </citation>
    <scope>NUCLEOTIDE SEQUENCE</scope>
    <source>
        <strain evidence="9">UCD 2041</strain>
    </source>
</reference>
<evidence type="ECO:0000313" key="9">
    <source>
        <dbReference type="EMBL" id="QOU20658.1"/>
    </source>
</evidence>
<dbReference type="GO" id="GO:0005789">
    <property type="term" value="C:endoplasmic reticulum membrane"/>
    <property type="evidence" value="ECO:0007669"/>
    <property type="project" value="InterPro"/>
</dbReference>
<reference evidence="9" key="3">
    <citation type="journal article" name="BMC Genomics">
        <title>New genome assemblies reveal patterns of domestication and adaptation across Brettanomyces (Dekkera) species.</title>
        <authorList>
            <person name="Roach M.J."/>
            <person name="Borneman A.R."/>
        </authorList>
    </citation>
    <scope>NUCLEOTIDE SEQUENCE</scope>
    <source>
        <strain evidence="9">UCD 2041</strain>
    </source>
</reference>
<dbReference type="GO" id="GO:0005886">
    <property type="term" value="C:plasma membrane"/>
    <property type="evidence" value="ECO:0007669"/>
    <property type="project" value="TreeGrafter"/>
</dbReference>
<feature type="compositionally biased region" description="Basic and acidic residues" evidence="6">
    <location>
        <begin position="166"/>
        <end position="185"/>
    </location>
</feature>
<dbReference type="InterPro" id="IPR000535">
    <property type="entry name" value="MSP_dom"/>
</dbReference>
<gene>
    <name evidence="9" type="ORF">BRETT_000369</name>
    <name evidence="10" type="ORF">DEBR0S5_08394G</name>
</gene>
<evidence type="ECO:0000256" key="1">
    <source>
        <dbReference type="ARBA" id="ARBA00004211"/>
    </source>
</evidence>
<dbReference type="PIRSF" id="PIRSF019693">
    <property type="entry name" value="VAMP-associated"/>
    <property type="match status" value="1"/>
</dbReference>